<dbReference type="InterPro" id="IPR015943">
    <property type="entry name" value="WD40/YVTN_repeat-like_dom_sf"/>
</dbReference>
<dbReference type="InterPro" id="IPR001680">
    <property type="entry name" value="WD40_rpt"/>
</dbReference>
<gene>
    <name evidence="5" type="ORF">K452DRAFT_315734</name>
</gene>
<organism evidence="5 6">
    <name type="scientific">Aplosporella prunicola CBS 121167</name>
    <dbReference type="NCBI Taxonomy" id="1176127"/>
    <lineage>
        <taxon>Eukaryota</taxon>
        <taxon>Fungi</taxon>
        <taxon>Dikarya</taxon>
        <taxon>Ascomycota</taxon>
        <taxon>Pezizomycotina</taxon>
        <taxon>Dothideomycetes</taxon>
        <taxon>Dothideomycetes incertae sedis</taxon>
        <taxon>Botryosphaeriales</taxon>
        <taxon>Aplosporellaceae</taxon>
        <taxon>Aplosporella</taxon>
    </lineage>
</organism>
<dbReference type="PRINTS" id="PR00320">
    <property type="entry name" value="GPROTEINBRPT"/>
</dbReference>
<feature type="repeat" description="WD" evidence="4">
    <location>
        <begin position="39"/>
        <end position="73"/>
    </location>
</feature>
<dbReference type="PANTHER" id="PTHR22839:SF0">
    <property type="entry name" value="THO COMPLEX SUBUNIT 3"/>
    <property type="match status" value="1"/>
</dbReference>
<dbReference type="Gene3D" id="2.130.10.10">
    <property type="entry name" value="YVTN repeat-like/Quinoprotein amine dehydrogenase"/>
    <property type="match status" value="2"/>
</dbReference>
<sequence>MVGPARPRSLAKAAFPSAFSKQKTTAYSDSNRPSVSHHIRTIAFNPQGTLIATGAGDRTLRIWNPEKSHVKNSTELRGHQGAVERVAWNPTKEAELASCSADGTVRFWDVRSKSSIGEVKVGGEAFTLAWKPDGSELIVGRKDDVLVPVSRSTLSALPSQRQLVQTNQTIFSWGGEELFLTTGEGHVKILDYPSMEVIHSLNAHTSSCYSLDFSPTAAYLAIGGSDAIITLWDTKDWICQRTLTNMTGPVRSVSFSFDGSYIVGGSDEGAGLEIAHVETGEYIHKVETPAPTPCVQWHPSRYVLAYSDPAGLKIIGGIGGL</sequence>
<dbReference type="OrthoDB" id="340259at2759"/>
<dbReference type="PANTHER" id="PTHR22839">
    <property type="entry name" value="THO COMPLEX SUBUNIT 3 THO3"/>
    <property type="match status" value="1"/>
</dbReference>
<evidence type="ECO:0000256" key="3">
    <source>
        <dbReference type="ARBA" id="ARBA00046343"/>
    </source>
</evidence>
<dbReference type="SUPFAM" id="SSF50978">
    <property type="entry name" value="WD40 repeat-like"/>
    <property type="match status" value="1"/>
</dbReference>
<reference evidence="5" key="1">
    <citation type="journal article" date="2020" name="Stud. Mycol.">
        <title>101 Dothideomycetes genomes: a test case for predicting lifestyles and emergence of pathogens.</title>
        <authorList>
            <person name="Haridas S."/>
            <person name="Albert R."/>
            <person name="Binder M."/>
            <person name="Bloem J."/>
            <person name="Labutti K."/>
            <person name="Salamov A."/>
            <person name="Andreopoulos B."/>
            <person name="Baker S."/>
            <person name="Barry K."/>
            <person name="Bills G."/>
            <person name="Bluhm B."/>
            <person name="Cannon C."/>
            <person name="Castanera R."/>
            <person name="Culley D."/>
            <person name="Daum C."/>
            <person name="Ezra D."/>
            <person name="Gonzalez J."/>
            <person name="Henrissat B."/>
            <person name="Kuo A."/>
            <person name="Liang C."/>
            <person name="Lipzen A."/>
            <person name="Lutzoni F."/>
            <person name="Magnuson J."/>
            <person name="Mondo S."/>
            <person name="Nolan M."/>
            <person name="Ohm R."/>
            <person name="Pangilinan J."/>
            <person name="Park H.-J."/>
            <person name="Ramirez L."/>
            <person name="Alfaro M."/>
            <person name="Sun H."/>
            <person name="Tritt A."/>
            <person name="Yoshinaga Y."/>
            <person name="Zwiers L.-H."/>
            <person name="Turgeon B."/>
            <person name="Goodwin S."/>
            <person name="Spatafora J."/>
            <person name="Crous P."/>
            <person name="Grigoriev I."/>
        </authorList>
    </citation>
    <scope>NUCLEOTIDE SEQUENCE</scope>
    <source>
        <strain evidence="5">CBS 121167</strain>
    </source>
</reference>
<dbReference type="GeneID" id="54301389"/>
<keyword evidence="1 4" id="KW-0853">WD repeat</keyword>
<feature type="repeat" description="WD" evidence="4">
    <location>
        <begin position="201"/>
        <end position="233"/>
    </location>
</feature>
<dbReference type="AlphaFoldDB" id="A0A6A6BSE4"/>
<dbReference type="SMART" id="SM00320">
    <property type="entry name" value="WD40"/>
    <property type="match status" value="4"/>
</dbReference>
<dbReference type="PROSITE" id="PS50294">
    <property type="entry name" value="WD_REPEATS_REGION"/>
    <property type="match status" value="3"/>
</dbReference>
<keyword evidence="6" id="KW-1185">Reference proteome</keyword>
<dbReference type="InterPro" id="IPR036322">
    <property type="entry name" value="WD40_repeat_dom_sf"/>
</dbReference>
<dbReference type="GO" id="GO:0000445">
    <property type="term" value="C:THO complex part of transcription export complex"/>
    <property type="evidence" value="ECO:0007669"/>
    <property type="project" value="TreeGrafter"/>
</dbReference>
<keyword evidence="2" id="KW-0677">Repeat</keyword>
<dbReference type="GO" id="GO:0006406">
    <property type="term" value="P:mRNA export from nucleus"/>
    <property type="evidence" value="ECO:0007669"/>
    <property type="project" value="InterPro"/>
</dbReference>
<evidence type="ECO:0000313" key="6">
    <source>
        <dbReference type="Proteomes" id="UP000799438"/>
    </source>
</evidence>
<accession>A0A6A6BSE4</accession>
<dbReference type="PROSITE" id="PS50082">
    <property type="entry name" value="WD_REPEATS_2"/>
    <property type="match status" value="3"/>
</dbReference>
<proteinExistence type="inferred from homology"/>
<comment type="similarity">
    <text evidence="3">Belongs to the THOC3 family.</text>
</comment>
<name>A0A6A6BSE4_9PEZI</name>
<evidence type="ECO:0000256" key="2">
    <source>
        <dbReference type="ARBA" id="ARBA00022737"/>
    </source>
</evidence>
<evidence type="ECO:0000256" key="4">
    <source>
        <dbReference type="PROSITE-ProRule" id="PRU00221"/>
    </source>
</evidence>
<protein>
    <submittedName>
        <fullName evidence="5">Uncharacterized protein</fullName>
    </submittedName>
</protein>
<dbReference type="InterPro" id="IPR020472">
    <property type="entry name" value="WD40_PAC1"/>
</dbReference>
<dbReference type="RefSeq" id="XP_033401213.1">
    <property type="nucleotide sequence ID" value="XM_033543892.1"/>
</dbReference>
<feature type="repeat" description="WD" evidence="4">
    <location>
        <begin position="76"/>
        <end position="118"/>
    </location>
</feature>
<evidence type="ECO:0000256" key="1">
    <source>
        <dbReference type="ARBA" id="ARBA00022574"/>
    </source>
</evidence>
<dbReference type="InterPro" id="IPR019775">
    <property type="entry name" value="WD40_repeat_CS"/>
</dbReference>
<dbReference type="EMBL" id="ML995477">
    <property type="protein sequence ID" value="KAF2145501.1"/>
    <property type="molecule type" value="Genomic_DNA"/>
</dbReference>
<dbReference type="InterPro" id="IPR040132">
    <property type="entry name" value="Tex1/THOC3"/>
</dbReference>
<evidence type="ECO:0000313" key="5">
    <source>
        <dbReference type="EMBL" id="KAF2145501.1"/>
    </source>
</evidence>
<dbReference type="Pfam" id="PF25174">
    <property type="entry name" value="Beta-prop_THOC3"/>
    <property type="match status" value="1"/>
</dbReference>
<dbReference type="Proteomes" id="UP000799438">
    <property type="component" value="Unassembled WGS sequence"/>
</dbReference>
<dbReference type="PROSITE" id="PS00678">
    <property type="entry name" value="WD_REPEATS_1"/>
    <property type="match status" value="1"/>
</dbReference>